<accession>A9VQW1</accession>
<organism evidence="3 4">
    <name type="scientific">Bacillus mycoides (strain KBAB4)</name>
    <name type="common">Bacillus weihenstephanensis</name>
    <dbReference type="NCBI Taxonomy" id="315730"/>
    <lineage>
        <taxon>Bacteria</taxon>
        <taxon>Bacillati</taxon>
        <taxon>Bacillota</taxon>
        <taxon>Bacilli</taxon>
        <taxon>Bacillales</taxon>
        <taxon>Bacillaceae</taxon>
        <taxon>Bacillus</taxon>
        <taxon>Bacillus cereus group</taxon>
    </lineage>
</organism>
<name>A9VQW1_BACMK</name>
<dbReference type="HOGENOM" id="CLU_193507_0_0_9"/>
<proteinExistence type="predicted"/>
<dbReference type="InterPro" id="IPR041657">
    <property type="entry name" value="HTH_17"/>
</dbReference>
<dbReference type="AlphaFoldDB" id="A9VQW1"/>
<evidence type="ECO:0000313" key="3">
    <source>
        <dbReference type="EMBL" id="ABY44610.1"/>
    </source>
</evidence>
<dbReference type="EMBL" id="CP000903">
    <property type="protein sequence ID" value="ABY44610.1"/>
    <property type="molecule type" value="Genomic_DNA"/>
</dbReference>
<evidence type="ECO:0000259" key="2">
    <source>
        <dbReference type="Pfam" id="PF12728"/>
    </source>
</evidence>
<dbReference type="KEGG" id="bwe:BcerKBAB4_3437"/>
<gene>
    <name evidence="3" type="ordered locus">BcerKBAB4_3437</name>
</gene>
<evidence type="ECO:0000256" key="1">
    <source>
        <dbReference type="SAM" id="Coils"/>
    </source>
</evidence>
<reference evidence="3 4" key="1">
    <citation type="journal article" date="2008" name="Chem. Biol. Interact.">
        <title>Extending the Bacillus cereus group genomics to putative food-borne pathogens of different toxicity.</title>
        <authorList>
            <person name="Lapidus A."/>
            <person name="Goltsman E."/>
            <person name="Auger S."/>
            <person name="Galleron N."/>
            <person name="Segurens B."/>
            <person name="Dossat C."/>
            <person name="Land M.L."/>
            <person name="Broussolle V."/>
            <person name="Brillard J."/>
            <person name="Guinebretiere M.H."/>
            <person name="Sanchis V."/>
            <person name="Nguen-The C."/>
            <person name="Lereclus D."/>
            <person name="Richardson P."/>
            <person name="Wincker P."/>
            <person name="Weissenbach J."/>
            <person name="Ehrlich S.D."/>
            <person name="Sorokin A."/>
        </authorList>
    </citation>
    <scope>NUCLEOTIDE SEQUENCE [LARGE SCALE GENOMIC DNA]</scope>
    <source>
        <strain evidence="3 4">KBAB4</strain>
    </source>
</reference>
<keyword evidence="1" id="KW-0175">Coiled coil</keyword>
<protein>
    <recommendedName>
        <fullName evidence="2">Helix-turn-helix domain-containing protein</fullName>
    </recommendedName>
</protein>
<dbReference type="eggNOG" id="COG3311">
    <property type="taxonomic scope" value="Bacteria"/>
</dbReference>
<sequence>MYKFEDKEQLLSFLHDEVLTTPEVMDVLGISKARISKMIKDGKLEPFKKMERVSLFLREDVEEKKKELEALRIKYRPYESK</sequence>
<feature type="domain" description="Helix-turn-helix" evidence="2">
    <location>
        <begin position="18"/>
        <end position="63"/>
    </location>
</feature>
<evidence type="ECO:0000313" key="4">
    <source>
        <dbReference type="Proteomes" id="UP000002154"/>
    </source>
</evidence>
<dbReference type="Proteomes" id="UP000002154">
    <property type="component" value="Chromosome"/>
</dbReference>
<dbReference type="Pfam" id="PF12728">
    <property type="entry name" value="HTH_17"/>
    <property type="match status" value="1"/>
</dbReference>
<feature type="coiled-coil region" evidence="1">
    <location>
        <begin position="54"/>
        <end position="81"/>
    </location>
</feature>